<reference evidence="1" key="1">
    <citation type="journal article" date="2019" name="Sci. Rep.">
        <title>Draft genome of Tanacetum cinerariifolium, the natural source of mosquito coil.</title>
        <authorList>
            <person name="Yamashiro T."/>
            <person name="Shiraishi A."/>
            <person name="Satake H."/>
            <person name="Nakayama K."/>
        </authorList>
    </citation>
    <scope>NUCLEOTIDE SEQUENCE</scope>
</reference>
<sequence length="409" mass="47021">MVGAMAQVRPKGASIQSIDLPLSTGHTVGSGEDRMEHKIVLTNPVPQTSHDSPLLEGHTPGSDEGIMTLNELTDLYTTLFQKVLDLENVKTAQEKRHSLGRRKVSKHGRKNLKSQKKFQDIDDLVDKGMNFDIDNDADIEMIVKDKDKGKCILQESEPVKKTKKKNQDQIERDAEVALKIQADLNKEAKTDGERQEEASKAALAEMYDEVQAQIDADHELTARLTYEEQEKYTIKERFTHAQLKIRSFKEIQKLYIKEHKWVDAFVPIGSKEDEKRIGSRKKRAEGSSLKHKSPKKQKMLKVLDRKDVLDLYKNVMERFPDSDLEGFEILVRAFMVFDKDLINLVIPDVKRGRLLRIIFELIRQNIMKQDGNKKEQSYHCGILQDVGDNEDLDKKKIKMNINEKIKMSI</sequence>
<evidence type="ECO:0000313" key="1">
    <source>
        <dbReference type="EMBL" id="GEU65831.1"/>
    </source>
</evidence>
<proteinExistence type="predicted"/>
<comment type="caution">
    <text evidence="1">The sequence shown here is derived from an EMBL/GenBank/DDBJ whole genome shotgun (WGS) entry which is preliminary data.</text>
</comment>
<gene>
    <name evidence="1" type="ORF">Tci_037809</name>
</gene>
<organism evidence="1">
    <name type="scientific">Tanacetum cinerariifolium</name>
    <name type="common">Dalmatian daisy</name>
    <name type="synonym">Chrysanthemum cinerariifolium</name>
    <dbReference type="NCBI Taxonomy" id="118510"/>
    <lineage>
        <taxon>Eukaryota</taxon>
        <taxon>Viridiplantae</taxon>
        <taxon>Streptophyta</taxon>
        <taxon>Embryophyta</taxon>
        <taxon>Tracheophyta</taxon>
        <taxon>Spermatophyta</taxon>
        <taxon>Magnoliopsida</taxon>
        <taxon>eudicotyledons</taxon>
        <taxon>Gunneridae</taxon>
        <taxon>Pentapetalae</taxon>
        <taxon>asterids</taxon>
        <taxon>campanulids</taxon>
        <taxon>Asterales</taxon>
        <taxon>Asteraceae</taxon>
        <taxon>Asteroideae</taxon>
        <taxon>Anthemideae</taxon>
        <taxon>Anthemidinae</taxon>
        <taxon>Tanacetum</taxon>
    </lineage>
</organism>
<dbReference type="EMBL" id="BKCJ010005275">
    <property type="protein sequence ID" value="GEU65831.1"/>
    <property type="molecule type" value="Genomic_DNA"/>
</dbReference>
<accession>A0A6L2LVJ3</accession>
<protein>
    <submittedName>
        <fullName evidence="1">Uncharacterized protein</fullName>
    </submittedName>
</protein>
<dbReference type="AlphaFoldDB" id="A0A6L2LVJ3"/>
<name>A0A6L2LVJ3_TANCI</name>